<dbReference type="EMBL" id="LNIX01000024">
    <property type="protein sequence ID" value="OXA42958.1"/>
    <property type="molecule type" value="Genomic_DNA"/>
</dbReference>
<reference evidence="3 4" key="1">
    <citation type="submission" date="2015-12" db="EMBL/GenBank/DDBJ databases">
        <title>The genome of Folsomia candida.</title>
        <authorList>
            <person name="Faddeeva A."/>
            <person name="Derks M.F."/>
            <person name="Anvar Y."/>
            <person name="Smit S."/>
            <person name="Van Straalen N."/>
            <person name="Roelofs D."/>
        </authorList>
    </citation>
    <scope>NUCLEOTIDE SEQUENCE [LARGE SCALE GENOMIC DNA]</scope>
    <source>
        <strain evidence="3 4">VU population</strain>
        <tissue evidence="3">Whole body</tissue>
    </source>
</reference>
<dbReference type="GO" id="GO:0030030">
    <property type="term" value="P:cell projection organization"/>
    <property type="evidence" value="ECO:0007669"/>
    <property type="project" value="TreeGrafter"/>
</dbReference>
<organism evidence="3 4">
    <name type="scientific">Folsomia candida</name>
    <name type="common">Springtail</name>
    <dbReference type="NCBI Taxonomy" id="158441"/>
    <lineage>
        <taxon>Eukaryota</taxon>
        <taxon>Metazoa</taxon>
        <taxon>Ecdysozoa</taxon>
        <taxon>Arthropoda</taxon>
        <taxon>Hexapoda</taxon>
        <taxon>Collembola</taxon>
        <taxon>Entomobryomorpha</taxon>
        <taxon>Isotomoidea</taxon>
        <taxon>Isotomidae</taxon>
        <taxon>Proisotominae</taxon>
        <taxon>Folsomia</taxon>
    </lineage>
</organism>
<gene>
    <name evidence="3" type="ORF">Fcan01_22303</name>
</gene>
<dbReference type="SUPFAM" id="SSF50156">
    <property type="entry name" value="PDZ domain-like"/>
    <property type="match status" value="1"/>
</dbReference>
<dbReference type="AlphaFoldDB" id="A0A226DDC2"/>
<evidence type="ECO:0000259" key="2">
    <source>
        <dbReference type="PROSITE" id="PS50106"/>
    </source>
</evidence>
<dbReference type="InterPro" id="IPR001478">
    <property type="entry name" value="PDZ"/>
</dbReference>
<evidence type="ECO:0000256" key="1">
    <source>
        <dbReference type="SAM" id="MobiDB-lite"/>
    </source>
</evidence>
<feature type="compositionally biased region" description="Basic and acidic residues" evidence="1">
    <location>
        <begin position="26"/>
        <end position="44"/>
    </location>
</feature>
<dbReference type="Pfam" id="PF00595">
    <property type="entry name" value="PDZ"/>
    <property type="match status" value="1"/>
</dbReference>
<feature type="domain" description="PDZ" evidence="2">
    <location>
        <begin position="189"/>
        <end position="233"/>
    </location>
</feature>
<dbReference type="InterPro" id="IPR052118">
    <property type="entry name" value="Rho-GAP_regulator"/>
</dbReference>
<accession>A0A226DDC2</accession>
<dbReference type="GO" id="GO:0016477">
    <property type="term" value="P:cell migration"/>
    <property type="evidence" value="ECO:0007669"/>
    <property type="project" value="TreeGrafter"/>
</dbReference>
<dbReference type="GO" id="GO:0097060">
    <property type="term" value="C:synaptic membrane"/>
    <property type="evidence" value="ECO:0007669"/>
    <property type="project" value="TreeGrafter"/>
</dbReference>
<dbReference type="Gene3D" id="2.30.42.10">
    <property type="match status" value="1"/>
</dbReference>
<sequence length="254" mass="28011">MVGAAWEDPHQPNVVPSAGKSVLRVARVDGEKCVLRHGSEEQLNGRKKKKKRRKSGRKETSHKKEETRRRRSFASRGSMLCCGRRKDQGRDIPPNADQPAASPRRLQLGQFATTIPPGRGGVQQQQQQLPHMVSGISTEIFRQLESVENDHDATTAAALGAVERRGEMLDGLHSVQFVEIGNGVDRYDGVFVSRIAIESAVFNSGCLGVGDEILAVNLVDVTHMSLDDVVILMSIPRRLVLTIRQRKGKYATSN</sequence>
<dbReference type="PROSITE" id="PS50106">
    <property type="entry name" value="PDZ"/>
    <property type="match status" value="1"/>
</dbReference>
<dbReference type="SMART" id="SM00228">
    <property type="entry name" value="PDZ"/>
    <property type="match status" value="1"/>
</dbReference>
<comment type="caution">
    <text evidence="3">The sequence shown here is derived from an EMBL/GenBank/DDBJ whole genome shotgun (WGS) entry which is preliminary data.</text>
</comment>
<dbReference type="PANTHER" id="PTHR46150">
    <property type="entry name" value="RHO GTPASE-ACTIVATING PROTEIN 100F"/>
    <property type="match status" value="1"/>
</dbReference>
<keyword evidence="4" id="KW-1185">Reference proteome</keyword>
<evidence type="ECO:0000313" key="3">
    <source>
        <dbReference type="EMBL" id="OXA42958.1"/>
    </source>
</evidence>
<feature type="compositionally biased region" description="Basic residues" evidence="1">
    <location>
        <begin position="45"/>
        <end position="56"/>
    </location>
</feature>
<dbReference type="PANTHER" id="PTHR46150:SF3">
    <property type="entry name" value="RHO GTPASE-ACTIVATING PROTEIN 100F"/>
    <property type="match status" value="1"/>
</dbReference>
<name>A0A226DDC2_FOLCA</name>
<proteinExistence type="predicted"/>
<feature type="region of interest" description="Disordered" evidence="1">
    <location>
        <begin position="1"/>
        <end position="103"/>
    </location>
</feature>
<dbReference type="GO" id="GO:0046578">
    <property type="term" value="P:regulation of Ras protein signal transduction"/>
    <property type="evidence" value="ECO:0007669"/>
    <property type="project" value="TreeGrafter"/>
</dbReference>
<dbReference type="OrthoDB" id="120383at2759"/>
<evidence type="ECO:0000313" key="4">
    <source>
        <dbReference type="Proteomes" id="UP000198287"/>
    </source>
</evidence>
<feature type="compositionally biased region" description="Basic and acidic residues" evidence="1">
    <location>
        <begin position="57"/>
        <end position="68"/>
    </location>
</feature>
<protein>
    <submittedName>
        <fullName evidence="3">Rho GTPase-activating protein syd-1</fullName>
    </submittedName>
</protein>
<dbReference type="GO" id="GO:0005096">
    <property type="term" value="F:GTPase activator activity"/>
    <property type="evidence" value="ECO:0007669"/>
    <property type="project" value="TreeGrafter"/>
</dbReference>
<dbReference type="Proteomes" id="UP000198287">
    <property type="component" value="Unassembled WGS sequence"/>
</dbReference>
<dbReference type="InterPro" id="IPR036034">
    <property type="entry name" value="PDZ_sf"/>
</dbReference>